<dbReference type="PANTHER" id="PTHR30603">
    <property type="entry name" value="RNA POLYMERASE SIGMA FACTOR RPO"/>
    <property type="match status" value="1"/>
</dbReference>
<gene>
    <name evidence="1" type="ORF">LCGC14_2185320</name>
</gene>
<sequence>CRQWFMETYRATREAGRSVAKLSADFNPREEGHNEKLEKWMVASLEKAPMCESLILYEMRLSNHCYDQMIALMKQTKKLTELQDEILRIEDRLLRSMLMAAHDIAYRSASNILSIDAVDAAQEVCIYMLESIRKYNPDYRTAQGKRVKLCTYAYGRSEKLIQEWILTNSRLVRVPRSKMERVLIVVKAYDSIVKHDLDILSITDKANEILTARKGVLTTANTFTIDEVDKLVRILTSSYVHLDQPYNKHHKGTPTTIGEMISNDDPYVDSIIEKKDNKEKLLSKIEECLSDLEYQVIMLRYFYDPADKTPKALTDVSALLVSVYGGKDYSRESIRQIEKAALEKLKQIEEVQDLW</sequence>
<evidence type="ECO:0000313" key="1">
    <source>
        <dbReference type="EMBL" id="KKL62429.1"/>
    </source>
</evidence>
<comment type="caution">
    <text evidence="1">The sequence shown here is derived from an EMBL/GenBank/DDBJ whole genome shotgun (WGS) entry which is preliminary data.</text>
</comment>
<dbReference type="Gene3D" id="1.10.10.10">
    <property type="entry name" value="Winged helix-like DNA-binding domain superfamily/Winged helix DNA-binding domain"/>
    <property type="match status" value="1"/>
</dbReference>
<reference evidence="1" key="1">
    <citation type="journal article" date="2015" name="Nature">
        <title>Complex archaea that bridge the gap between prokaryotes and eukaryotes.</title>
        <authorList>
            <person name="Spang A."/>
            <person name="Saw J.H."/>
            <person name="Jorgensen S.L."/>
            <person name="Zaremba-Niedzwiedzka K."/>
            <person name="Martijn J."/>
            <person name="Lind A.E."/>
            <person name="van Eijk R."/>
            <person name="Schleper C."/>
            <person name="Guy L."/>
            <person name="Ettema T.J."/>
        </authorList>
    </citation>
    <scope>NUCLEOTIDE SEQUENCE</scope>
</reference>
<dbReference type="PANTHER" id="PTHR30603:SF47">
    <property type="entry name" value="RNA POLYMERASE SIGMA FACTOR SIGD, CHLOROPLASTIC"/>
    <property type="match status" value="1"/>
</dbReference>
<organism evidence="1">
    <name type="scientific">marine sediment metagenome</name>
    <dbReference type="NCBI Taxonomy" id="412755"/>
    <lineage>
        <taxon>unclassified sequences</taxon>
        <taxon>metagenomes</taxon>
        <taxon>ecological metagenomes</taxon>
    </lineage>
</organism>
<accession>A0A0F9DLA4</accession>
<dbReference type="AlphaFoldDB" id="A0A0F9DLA4"/>
<dbReference type="InterPro" id="IPR036388">
    <property type="entry name" value="WH-like_DNA-bd_sf"/>
</dbReference>
<feature type="non-terminal residue" evidence="1">
    <location>
        <position position="1"/>
    </location>
</feature>
<dbReference type="InterPro" id="IPR050239">
    <property type="entry name" value="Sigma-70_RNA_pol_init_factors"/>
</dbReference>
<protein>
    <submittedName>
        <fullName evidence="1">Uncharacterized protein</fullName>
    </submittedName>
</protein>
<name>A0A0F9DLA4_9ZZZZ</name>
<proteinExistence type="predicted"/>
<dbReference type="SUPFAM" id="SSF88659">
    <property type="entry name" value="Sigma3 and sigma4 domains of RNA polymerase sigma factors"/>
    <property type="match status" value="1"/>
</dbReference>
<dbReference type="InterPro" id="IPR013324">
    <property type="entry name" value="RNA_pol_sigma_r3/r4-like"/>
</dbReference>
<dbReference type="EMBL" id="LAZR01028494">
    <property type="protein sequence ID" value="KKL62429.1"/>
    <property type="molecule type" value="Genomic_DNA"/>
</dbReference>